<dbReference type="PROSITE" id="PS50110">
    <property type="entry name" value="RESPONSE_REGULATORY"/>
    <property type="match status" value="1"/>
</dbReference>
<feature type="domain" description="EAL" evidence="3">
    <location>
        <begin position="140"/>
        <end position="393"/>
    </location>
</feature>
<name>A0A1H2N3V3_PSEVA</name>
<dbReference type="GO" id="GO:0071111">
    <property type="term" value="F:cyclic-guanylate-specific phosphodiesterase activity"/>
    <property type="evidence" value="ECO:0007669"/>
    <property type="project" value="InterPro"/>
</dbReference>
<dbReference type="RefSeq" id="WP_093218952.1">
    <property type="nucleotide sequence ID" value="NZ_LT629803.1"/>
</dbReference>
<dbReference type="InterPro" id="IPR001789">
    <property type="entry name" value="Sig_transdc_resp-reg_receiver"/>
</dbReference>
<gene>
    <name evidence="4" type="ORF">EIY72_08870</name>
</gene>
<evidence type="ECO:0000256" key="1">
    <source>
        <dbReference type="PROSITE-ProRule" id="PRU00169"/>
    </source>
</evidence>
<keyword evidence="1" id="KW-0597">Phosphoprotein</keyword>
<dbReference type="PROSITE" id="PS50883">
    <property type="entry name" value="EAL"/>
    <property type="match status" value="1"/>
</dbReference>
<dbReference type="Pfam" id="PF00072">
    <property type="entry name" value="Response_reg"/>
    <property type="match status" value="1"/>
</dbReference>
<dbReference type="SMART" id="SM00052">
    <property type="entry name" value="EAL"/>
    <property type="match status" value="1"/>
</dbReference>
<dbReference type="STRING" id="95300.SAMN05216558_1642"/>
<dbReference type="OrthoDB" id="9812358at2"/>
<dbReference type="SUPFAM" id="SSF141868">
    <property type="entry name" value="EAL domain-like"/>
    <property type="match status" value="1"/>
</dbReference>
<proteinExistence type="predicted"/>
<feature type="modified residue" description="4-aspartylphosphate" evidence="1">
    <location>
        <position position="56"/>
    </location>
</feature>
<accession>A0A1H2N3V3</accession>
<keyword evidence="5" id="KW-1185">Reference proteome</keyword>
<dbReference type="AlphaFoldDB" id="A0A1H2N3V3"/>
<dbReference type="SMART" id="SM00448">
    <property type="entry name" value="REC"/>
    <property type="match status" value="1"/>
</dbReference>
<organism evidence="4 5">
    <name type="scientific">Pseudomonas vancouverensis</name>
    <dbReference type="NCBI Taxonomy" id="95300"/>
    <lineage>
        <taxon>Bacteria</taxon>
        <taxon>Pseudomonadati</taxon>
        <taxon>Pseudomonadota</taxon>
        <taxon>Gammaproteobacteria</taxon>
        <taxon>Pseudomonadales</taxon>
        <taxon>Pseudomonadaceae</taxon>
        <taxon>Pseudomonas</taxon>
    </lineage>
</organism>
<dbReference type="GO" id="GO:0000160">
    <property type="term" value="P:phosphorelay signal transduction system"/>
    <property type="evidence" value="ECO:0007669"/>
    <property type="project" value="InterPro"/>
</dbReference>
<dbReference type="SUPFAM" id="SSF52172">
    <property type="entry name" value="CheY-like"/>
    <property type="match status" value="1"/>
</dbReference>
<feature type="domain" description="Response regulatory" evidence="2">
    <location>
        <begin position="5"/>
        <end position="126"/>
    </location>
</feature>
<dbReference type="CDD" id="cd01948">
    <property type="entry name" value="EAL"/>
    <property type="match status" value="1"/>
</dbReference>
<dbReference type="InterPro" id="IPR035919">
    <property type="entry name" value="EAL_sf"/>
</dbReference>
<sequence length="466" mass="51807">MSKLRVLVLEDHPFQKSLAVIALLKAGVTHVIEASEGQEALKKLKVFGRADIVICDLRMPGMDGLTFLREAYENDLAGSVILSSDADASLRQGVISMIDCLGLPFLGDLGKPFNLERLRLLLNRYGDLQQRQLAPRHPDPIPSLFEIRDGLQNGEFFAYYQPKIDLQTQKIAGAEVLARWQHPQRGLLAPGQFLPAVESFDLLDELYECLFEQGLQLQANLLRQDRRLELAFNLDASQLSSKGLPEAIREKLQQYQLPAHGLMFEVTEIGLLEAPADSLENLARLRMMGCGLAMDDFGAGYSSLTRLCELPFNQIKLDNTFIRNIEHRPQNRAIIRSVVALAKELNISLVVEGVETLEQSSELQQMGGTLAQGYLFARPMPALELCRFIDSLELPVAKPYFQQAAGHLPEDANAEAAVHSAITGKHAVESCPKLVNGKIEMPLPIECVVEIMPGCQECKSFRHRTS</sequence>
<dbReference type="EMBL" id="RRZK01000008">
    <property type="protein sequence ID" value="TDB65612.1"/>
    <property type="molecule type" value="Genomic_DNA"/>
</dbReference>
<dbReference type="PANTHER" id="PTHR33121">
    <property type="entry name" value="CYCLIC DI-GMP PHOSPHODIESTERASE PDEF"/>
    <property type="match status" value="1"/>
</dbReference>
<evidence type="ECO:0000313" key="5">
    <source>
        <dbReference type="Proteomes" id="UP000295254"/>
    </source>
</evidence>
<comment type="caution">
    <text evidence="4">The sequence shown here is derived from an EMBL/GenBank/DDBJ whole genome shotgun (WGS) entry which is preliminary data.</text>
</comment>
<dbReference type="Pfam" id="PF00563">
    <property type="entry name" value="EAL"/>
    <property type="match status" value="1"/>
</dbReference>
<dbReference type="Proteomes" id="UP000295254">
    <property type="component" value="Unassembled WGS sequence"/>
</dbReference>
<dbReference type="InterPro" id="IPR011006">
    <property type="entry name" value="CheY-like_superfamily"/>
</dbReference>
<dbReference type="InterPro" id="IPR001633">
    <property type="entry name" value="EAL_dom"/>
</dbReference>
<dbReference type="InterPro" id="IPR050706">
    <property type="entry name" value="Cyclic-di-GMP_PDE-like"/>
</dbReference>
<reference evidence="5" key="1">
    <citation type="journal article" date="2019" name="bioRxiv">
        <title>Bacterially produced spermidine induces plant systemic susceptibility to pathogens.</title>
        <authorList>
            <person name="Melnyk R.A."/>
            <person name="Beskrovnaya P.A."/>
            <person name="Liu Z."/>
            <person name="Song Y."/>
            <person name="Haney C.H."/>
        </authorList>
    </citation>
    <scope>NUCLEOTIDE SEQUENCE [LARGE SCALE GENOMIC DNA]</scope>
    <source>
        <strain evidence="5">Dha-51</strain>
    </source>
</reference>
<evidence type="ECO:0000259" key="2">
    <source>
        <dbReference type="PROSITE" id="PS50110"/>
    </source>
</evidence>
<dbReference type="PANTHER" id="PTHR33121:SF70">
    <property type="entry name" value="SIGNALING PROTEIN YKOW"/>
    <property type="match status" value="1"/>
</dbReference>
<dbReference type="Gene3D" id="3.40.50.2300">
    <property type="match status" value="1"/>
</dbReference>
<evidence type="ECO:0000259" key="3">
    <source>
        <dbReference type="PROSITE" id="PS50883"/>
    </source>
</evidence>
<dbReference type="Gene3D" id="3.20.20.450">
    <property type="entry name" value="EAL domain"/>
    <property type="match status" value="1"/>
</dbReference>
<evidence type="ECO:0000313" key="4">
    <source>
        <dbReference type="EMBL" id="TDB65612.1"/>
    </source>
</evidence>
<protein>
    <submittedName>
        <fullName evidence="4">EAL domain-containing protein</fullName>
    </submittedName>
</protein>